<dbReference type="KEGG" id="shu:SHYC_07910"/>
<sequence>MFKKDEILRHATMLGQDIQALDSIKRYRQIEAQIHLHPEIAKQMDALKQNQKHSVNLQNYNKPIAYERSEKTISHIQNEINAFPIVMQFRQSQEEANDTLHLIIETLATRLQGADCFSGSIQQKEE</sequence>
<dbReference type="PIRSF" id="PIRSF021287">
    <property type="entry name" value="Biofilm_formation_YmcA"/>
    <property type="match status" value="1"/>
</dbReference>
<name>A0A0A8HRI5_STAHY</name>
<dbReference type="PANTHER" id="PTHR38448">
    <property type="entry name" value="REGULATORY PROTEIN YLBF-RELATED"/>
    <property type="match status" value="1"/>
</dbReference>
<evidence type="ECO:0000313" key="1">
    <source>
        <dbReference type="EMBL" id="RIO46662.1"/>
    </source>
</evidence>
<dbReference type="InterPro" id="IPR010368">
    <property type="entry name" value="Com_YlbF"/>
</dbReference>
<reference evidence="1 2" key="1">
    <citation type="journal article" date="2016" name="Front. Microbiol.">
        <title>Comprehensive Phylogenetic Analysis of Bovine Non-aureus Staphylococci Species Based on Whole-Genome Sequencing.</title>
        <authorList>
            <person name="Naushad S."/>
            <person name="Barkema H.W."/>
            <person name="Luby C."/>
            <person name="Condas L.A."/>
            <person name="Nobrega D.B."/>
            <person name="Carson D.A."/>
            <person name="De Buck J."/>
        </authorList>
    </citation>
    <scope>NUCLEOTIDE SEQUENCE [LARGE SCALE GENOMIC DNA]</scope>
    <source>
        <strain evidence="1 2">SNUC 5959</strain>
    </source>
</reference>
<dbReference type="Pfam" id="PF06133">
    <property type="entry name" value="Com_YlbF"/>
    <property type="match status" value="1"/>
</dbReference>
<protein>
    <submittedName>
        <fullName evidence="1">Uncharacterized protein</fullName>
    </submittedName>
</protein>
<dbReference type="Gene3D" id="1.20.1500.10">
    <property type="entry name" value="YheA/YmcA-like"/>
    <property type="match status" value="1"/>
</dbReference>
<dbReference type="GeneID" id="41073364"/>
<accession>A0A0A8HRI5</accession>
<dbReference type="SUPFAM" id="SSF158622">
    <property type="entry name" value="YheA/YmcA-like"/>
    <property type="match status" value="1"/>
</dbReference>
<dbReference type="HOGENOM" id="CLU_141458_1_1_9"/>
<dbReference type="PANTHER" id="PTHR38448:SF1">
    <property type="entry name" value="YLBF FAMILY REGULATOR"/>
    <property type="match status" value="1"/>
</dbReference>
<proteinExistence type="predicted"/>
<dbReference type="AlphaFoldDB" id="A0A0A8HRI5"/>
<comment type="caution">
    <text evidence="1">The sequence shown here is derived from an EMBL/GenBank/DDBJ whole genome shotgun (WGS) entry which is preliminary data.</text>
</comment>
<dbReference type="Proteomes" id="UP000285625">
    <property type="component" value="Unassembled WGS sequence"/>
</dbReference>
<dbReference type="InterPro" id="IPR023378">
    <property type="entry name" value="YheA/YmcA-like_dom_sf"/>
</dbReference>
<organism evidence="1 2">
    <name type="scientific">Staphylococcus hyicus</name>
    <dbReference type="NCBI Taxonomy" id="1284"/>
    <lineage>
        <taxon>Bacteria</taxon>
        <taxon>Bacillati</taxon>
        <taxon>Bacillota</taxon>
        <taxon>Bacilli</taxon>
        <taxon>Bacillales</taxon>
        <taxon>Staphylococcaceae</taxon>
        <taxon>Staphylococcus</taxon>
    </lineage>
</organism>
<dbReference type="STRING" id="1284.SHYC_07910"/>
<dbReference type="InterPro" id="IPR052767">
    <property type="entry name" value="Bact_com_dev_regulator"/>
</dbReference>
<dbReference type="RefSeq" id="WP_039645976.1">
    <property type="nucleotide sequence ID" value="NZ_CP008747.1"/>
</dbReference>
<dbReference type="InterPro" id="IPR016783">
    <property type="entry name" value="Biofilm_formation_YmcA"/>
</dbReference>
<gene>
    <name evidence="1" type="ORF">BUZ57_04030</name>
</gene>
<dbReference type="EMBL" id="QXVO01000008">
    <property type="protein sequence ID" value="RIO46662.1"/>
    <property type="molecule type" value="Genomic_DNA"/>
</dbReference>
<evidence type="ECO:0000313" key="2">
    <source>
        <dbReference type="Proteomes" id="UP000285625"/>
    </source>
</evidence>